<evidence type="ECO:0008006" key="5">
    <source>
        <dbReference type="Google" id="ProtNLM"/>
    </source>
</evidence>
<dbReference type="InterPro" id="IPR009472">
    <property type="entry name" value="Tab2-like"/>
</dbReference>
<evidence type="ECO:0000259" key="2">
    <source>
        <dbReference type="Pfam" id="PF20429"/>
    </source>
</evidence>
<feature type="domain" description="RNA-binding protein Tab2/Atab2 C-terminal" evidence="2">
    <location>
        <begin position="142"/>
        <end position="293"/>
    </location>
</feature>
<evidence type="ECO:0000313" key="4">
    <source>
        <dbReference type="Proteomes" id="UP000182190"/>
    </source>
</evidence>
<dbReference type="EMBL" id="CZCS02000174">
    <property type="protein sequence ID" value="VXD17532.1"/>
    <property type="molecule type" value="Genomic_DNA"/>
</dbReference>
<accession>A0A7Z9DZE2</accession>
<protein>
    <recommendedName>
        <fullName evidence="5">DUF1092 family protein</fullName>
    </recommendedName>
</protein>
<keyword evidence="4" id="KW-1185">Reference proteome</keyword>
<name>A0A7Z9DZE2_9CYAN</name>
<proteinExistence type="predicted"/>
<reference evidence="3" key="1">
    <citation type="submission" date="2019-10" db="EMBL/GenBank/DDBJ databases">
        <authorList>
            <consortium name="Genoscope - CEA"/>
            <person name="William W."/>
        </authorList>
    </citation>
    <scope>NUCLEOTIDE SEQUENCE [LARGE SCALE GENOMIC DNA]</scope>
    <source>
        <strain evidence="3">BBR_PRJEB10994</strain>
    </source>
</reference>
<comment type="caution">
    <text evidence="3">The sequence shown here is derived from an EMBL/GenBank/DDBJ whole genome shotgun (WGS) entry which is preliminary data.</text>
</comment>
<dbReference type="PANTHER" id="PTHR34556">
    <property type="match status" value="1"/>
</dbReference>
<dbReference type="Pfam" id="PF06485">
    <property type="entry name" value="Tab2-like_N"/>
    <property type="match status" value="1"/>
</dbReference>
<evidence type="ECO:0000259" key="1">
    <source>
        <dbReference type="Pfam" id="PF06485"/>
    </source>
</evidence>
<dbReference type="InterPro" id="IPR046761">
    <property type="entry name" value="Tab2-like_C"/>
</dbReference>
<dbReference type="Proteomes" id="UP000182190">
    <property type="component" value="Unassembled WGS sequence"/>
</dbReference>
<organism evidence="3 4">
    <name type="scientific">Planktothrix paucivesiculata PCC 9631</name>
    <dbReference type="NCBI Taxonomy" id="671071"/>
    <lineage>
        <taxon>Bacteria</taxon>
        <taxon>Bacillati</taxon>
        <taxon>Cyanobacteriota</taxon>
        <taxon>Cyanophyceae</taxon>
        <taxon>Oscillatoriophycideae</taxon>
        <taxon>Oscillatoriales</taxon>
        <taxon>Microcoleaceae</taxon>
        <taxon>Planktothrix</taxon>
    </lineage>
</organism>
<sequence length="297" mass="33807">MLITHKIQSLMKSTIWELDFYSRPLRDEEGKKVWEVLICETPLNIEDSAETMFRYTQFCLSNQVNSIWLKEAIENAIATAPTPPSRIRFFRRPMANMISKSCKELAIPASASRRTYALYQWLNERIETYYPTLENYQAGANPSVQFMESQPQPLPDALQGDKWAFVTLEASAFSDLSEWDISFGEAFGLPMVGLTPETPIPGLIIYSSRATPLAAWMSGLELAYLRLDKDSRPNLLLETGENESWILANLPDGKTQTEAENFELSKQKAKNVHFLAVQSNPNSESFAGFWLLQELQF</sequence>
<feature type="domain" description="RNA-binding protein Tab2-like N-terminal" evidence="1">
    <location>
        <begin position="15"/>
        <end position="125"/>
    </location>
</feature>
<dbReference type="InterPro" id="IPR046760">
    <property type="entry name" value="Tab2-like_N"/>
</dbReference>
<evidence type="ECO:0000313" key="3">
    <source>
        <dbReference type="EMBL" id="VXD17532.1"/>
    </source>
</evidence>
<dbReference type="PANTHER" id="PTHR34556:SF2">
    <property type="entry name" value="PROTEIN TAB2 HOMOLOG, CHLOROPLASTIC"/>
    <property type="match status" value="1"/>
</dbReference>
<dbReference type="Pfam" id="PF20429">
    <property type="entry name" value="Tab2-like_C"/>
    <property type="match status" value="1"/>
</dbReference>
<dbReference type="AlphaFoldDB" id="A0A7Z9DZE2"/>
<gene>
    <name evidence="3" type="ORF">PL9631_350026</name>
</gene>
<dbReference type="GO" id="GO:0003723">
    <property type="term" value="F:RNA binding"/>
    <property type="evidence" value="ECO:0007669"/>
    <property type="project" value="InterPro"/>
</dbReference>